<comment type="caution">
    <text evidence="5">The sequence shown here is derived from an EMBL/GenBank/DDBJ whole genome shotgun (WGS) entry which is preliminary data.</text>
</comment>
<dbReference type="OMA" id="ETQENPY"/>
<dbReference type="GO" id="GO:0000786">
    <property type="term" value="C:nucleosome"/>
    <property type="evidence" value="ECO:0007669"/>
    <property type="project" value="InterPro"/>
</dbReference>
<protein>
    <submittedName>
        <fullName evidence="5">Histone H2B.2 like</fullName>
    </submittedName>
</protein>
<gene>
    <name evidence="5" type="ORF">CEY00_Acc32161</name>
</gene>
<sequence length="283" mass="32014">MGPKKRSVNVVGAVVSTTRWVVRETVQVAVVESHKKLQKEEKELGEAEAAEIVTPTRRIVVEDKTTQNQQKKVLQREQQEATAEVIVTPTREIVVEDKTIQEQQKKEQTVQEQQNQDEDEDGDGDGDGDGGGLEQAEPPTQREKKDQTEMIKTEPTQGTEKTSKTQESEQTEKRRKRRRRRRSGTRTLGGGGYNRYVYKVMKQVHPKLTISSKAMTVVNNFMNDMFERVVDEAARLSKYTERKTLSSREVQGAVKLVLPEELSKHAIAEGTKAVTNYTSNTKS</sequence>
<dbReference type="InterPro" id="IPR009072">
    <property type="entry name" value="Histone-fold"/>
</dbReference>
<feature type="compositionally biased region" description="Basic and acidic residues" evidence="3">
    <location>
        <begin position="161"/>
        <end position="172"/>
    </location>
</feature>
<dbReference type="STRING" id="1590841.A0A2R6P7G1"/>
<dbReference type="AlphaFoldDB" id="A0A2R6P7G1"/>
<feature type="compositionally biased region" description="Basic residues" evidence="3">
    <location>
        <begin position="173"/>
        <end position="184"/>
    </location>
</feature>
<dbReference type="Pfam" id="PF00125">
    <property type="entry name" value="Histone"/>
    <property type="match status" value="1"/>
</dbReference>
<evidence type="ECO:0000256" key="3">
    <source>
        <dbReference type="SAM" id="MobiDB-lite"/>
    </source>
</evidence>
<feature type="compositionally biased region" description="Basic and acidic residues" evidence="3">
    <location>
        <begin position="140"/>
        <end position="152"/>
    </location>
</feature>
<comment type="function">
    <text evidence="1">Core component of nucleosome. Nucleosomes wrap and compact DNA into chromatin, limiting DNA accessibility to the cellular machineries which require DNA as a template. Histones thereby play a central role in transcription regulation, DNA repair, DNA replication and chromosomal stability. DNA accessibility is regulated via a complex set of post-translational modifications of histones, also called histone code, and nucleosome remodeling.</text>
</comment>
<dbReference type="SUPFAM" id="SSF47113">
    <property type="entry name" value="Histone-fold"/>
    <property type="match status" value="1"/>
</dbReference>
<evidence type="ECO:0000313" key="6">
    <source>
        <dbReference type="Proteomes" id="UP000241394"/>
    </source>
</evidence>
<feature type="region of interest" description="Disordered" evidence="3">
    <location>
        <begin position="64"/>
        <end position="84"/>
    </location>
</feature>
<evidence type="ECO:0000256" key="2">
    <source>
        <dbReference type="ARBA" id="ARBA00006846"/>
    </source>
</evidence>
<reference evidence="6" key="2">
    <citation type="journal article" date="2018" name="BMC Genomics">
        <title>A manually annotated Actinidia chinensis var. chinensis (kiwifruit) genome highlights the challenges associated with draft genomes and gene prediction in plants.</title>
        <authorList>
            <person name="Pilkington S.M."/>
            <person name="Crowhurst R."/>
            <person name="Hilario E."/>
            <person name="Nardozza S."/>
            <person name="Fraser L."/>
            <person name="Peng Y."/>
            <person name="Gunaseelan K."/>
            <person name="Simpson R."/>
            <person name="Tahir J."/>
            <person name="Deroles S.C."/>
            <person name="Templeton K."/>
            <person name="Luo Z."/>
            <person name="Davy M."/>
            <person name="Cheng C."/>
            <person name="McNeilage M."/>
            <person name="Scaglione D."/>
            <person name="Liu Y."/>
            <person name="Zhang Q."/>
            <person name="Datson P."/>
            <person name="De Silva N."/>
            <person name="Gardiner S.E."/>
            <person name="Bassett H."/>
            <person name="Chagne D."/>
            <person name="McCallum J."/>
            <person name="Dzierzon H."/>
            <person name="Deng C."/>
            <person name="Wang Y.Y."/>
            <person name="Barron L."/>
            <person name="Manako K."/>
            <person name="Bowen J."/>
            <person name="Foster T.M."/>
            <person name="Erridge Z.A."/>
            <person name="Tiffin H."/>
            <person name="Waite C.N."/>
            <person name="Davies K.M."/>
            <person name="Grierson E.P."/>
            <person name="Laing W.A."/>
            <person name="Kirk R."/>
            <person name="Chen X."/>
            <person name="Wood M."/>
            <person name="Montefiori M."/>
            <person name="Brummell D.A."/>
            <person name="Schwinn K.E."/>
            <person name="Catanach A."/>
            <person name="Fullerton C."/>
            <person name="Li D."/>
            <person name="Meiyalaghan S."/>
            <person name="Nieuwenhuizen N."/>
            <person name="Read N."/>
            <person name="Prakash R."/>
            <person name="Hunter D."/>
            <person name="Zhang H."/>
            <person name="McKenzie M."/>
            <person name="Knabel M."/>
            <person name="Harris A."/>
            <person name="Allan A.C."/>
            <person name="Gleave A."/>
            <person name="Chen A."/>
            <person name="Janssen B.J."/>
            <person name="Plunkett B."/>
            <person name="Ampomah-Dwamena C."/>
            <person name="Voogd C."/>
            <person name="Leif D."/>
            <person name="Lafferty D."/>
            <person name="Souleyre E.J.F."/>
            <person name="Varkonyi-Gasic E."/>
            <person name="Gambi F."/>
            <person name="Hanley J."/>
            <person name="Yao J.L."/>
            <person name="Cheung J."/>
            <person name="David K.M."/>
            <person name="Warren B."/>
            <person name="Marsh K."/>
            <person name="Snowden K.C."/>
            <person name="Lin-Wang K."/>
            <person name="Brian L."/>
            <person name="Martinez-Sanchez M."/>
            <person name="Wang M."/>
            <person name="Ileperuma N."/>
            <person name="Macnee N."/>
            <person name="Campin R."/>
            <person name="McAtee P."/>
            <person name="Drummond R.S.M."/>
            <person name="Espley R.V."/>
            <person name="Ireland H.S."/>
            <person name="Wu R."/>
            <person name="Atkinson R.G."/>
            <person name="Karunairetnam S."/>
            <person name="Bulley S."/>
            <person name="Chunkath S."/>
            <person name="Hanley Z."/>
            <person name="Storey R."/>
            <person name="Thrimawithana A.H."/>
            <person name="Thomson S."/>
            <person name="David C."/>
            <person name="Testolin R."/>
            <person name="Huang H."/>
            <person name="Hellens R.P."/>
            <person name="Schaffer R.J."/>
        </authorList>
    </citation>
    <scope>NUCLEOTIDE SEQUENCE [LARGE SCALE GENOMIC DNA]</scope>
    <source>
        <strain evidence="6">cv. Red5</strain>
    </source>
</reference>
<dbReference type="GO" id="GO:0005634">
    <property type="term" value="C:nucleus"/>
    <property type="evidence" value="ECO:0007669"/>
    <property type="project" value="UniProtKB-ARBA"/>
</dbReference>
<dbReference type="GO" id="GO:0046982">
    <property type="term" value="F:protein heterodimerization activity"/>
    <property type="evidence" value="ECO:0007669"/>
    <property type="project" value="InterPro"/>
</dbReference>
<proteinExistence type="inferred from homology"/>
<dbReference type="CDD" id="cd22910">
    <property type="entry name" value="HFD_H2B"/>
    <property type="match status" value="1"/>
</dbReference>
<evidence type="ECO:0000259" key="4">
    <source>
        <dbReference type="Pfam" id="PF00125"/>
    </source>
</evidence>
<organism evidence="5 6">
    <name type="scientific">Actinidia chinensis var. chinensis</name>
    <name type="common">Chinese soft-hair kiwi</name>
    <dbReference type="NCBI Taxonomy" id="1590841"/>
    <lineage>
        <taxon>Eukaryota</taxon>
        <taxon>Viridiplantae</taxon>
        <taxon>Streptophyta</taxon>
        <taxon>Embryophyta</taxon>
        <taxon>Tracheophyta</taxon>
        <taxon>Spermatophyta</taxon>
        <taxon>Magnoliopsida</taxon>
        <taxon>eudicotyledons</taxon>
        <taxon>Gunneridae</taxon>
        <taxon>Pentapetalae</taxon>
        <taxon>asterids</taxon>
        <taxon>Ericales</taxon>
        <taxon>Actinidiaceae</taxon>
        <taxon>Actinidia</taxon>
    </lineage>
</organism>
<dbReference type="Proteomes" id="UP000241394">
    <property type="component" value="Chromosome LG28"/>
</dbReference>
<dbReference type="SMART" id="SM00427">
    <property type="entry name" value="H2B"/>
    <property type="match status" value="1"/>
</dbReference>
<feature type="region of interest" description="Disordered" evidence="3">
    <location>
        <begin position="99"/>
        <end position="191"/>
    </location>
</feature>
<evidence type="ECO:0000313" key="5">
    <source>
        <dbReference type="EMBL" id="PSR86539.1"/>
    </source>
</evidence>
<dbReference type="PANTHER" id="PTHR23428">
    <property type="entry name" value="HISTONE H2B"/>
    <property type="match status" value="1"/>
</dbReference>
<dbReference type="PRINTS" id="PR00621">
    <property type="entry name" value="HISTONEH2B"/>
</dbReference>
<name>A0A2R6P7G1_ACTCC</name>
<dbReference type="InterPro" id="IPR000558">
    <property type="entry name" value="Histone_H2B"/>
</dbReference>
<dbReference type="GO" id="GO:0030527">
    <property type="term" value="F:structural constituent of chromatin"/>
    <property type="evidence" value="ECO:0007669"/>
    <property type="project" value="InterPro"/>
</dbReference>
<dbReference type="Gene3D" id="1.10.20.10">
    <property type="entry name" value="Histone, subunit A"/>
    <property type="match status" value="1"/>
</dbReference>
<feature type="compositionally biased region" description="Basic and acidic residues" evidence="3">
    <location>
        <begin position="99"/>
        <end position="109"/>
    </location>
</feature>
<dbReference type="OrthoDB" id="1166527at2759"/>
<dbReference type="Gramene" id="PSR86539">
    <property type="protein sequence ID" value="PSR86539"/>
    <property type="gene ID" value="CEY00_Acc32161"/>
</dbReference>
<dbReference type="FunFam" id="1.10.20.10:FF:000043">
    <property type="entry name" value="Histone H2B"/>
    <property type="match status" value="1"/>
</dbReference>
<feature type="domain" description="Core Histone H2A/H2B/H3" evidence="4">
    <location>
        <begin position="173"/>
        <end position="256"/>
    </location>
</feature>
<dbReference type="GO" id="GO:0003677">
    <property type="term" value="F:DNA binding"/>
    <property type="evidence" value="ECO:0007669"/>
    <property type="project" value="InterPro"/>
</dbReference>
<dbReference type="InterPro" id="IPR007125">
    <property type="entry name" value="H2A/H2B/H3"/>
</dbReference>
<dbReference type="InParanoid" id="A0A2R6P7G1"/>
<dbReference type="EMBL" id="NKQK01000028">
    <property type="protein sequence ID" value="PSR86539.1"/>
    <property type="molecule type" value="Genomic_DNA"/>
</dbReference>
<accession>A0A2R6P7G1</accession>
<evidence type="ECO:0000256" key="1">
    <source>
        <dbReference type="ARBA" id="ARBA00002001"/>
    </source>
</evidence>
<keyword evidence="6" id="KW-1185">Reference proteome</keyword>
<comment type="similarity">
    <text evidence="2">Belongs to the histone H2B family.</text>
</comment>
<reference evidence="5 6" key="1">
    <citation type="submission" date="2017-07" db="EMBL/GenBank/DDBJ databases">
        <title>An improved, manually edited Actinidia chinensis var. chinensis (kiwifruit) genome highlights the challenges associated with draft genomes and gene prediction in plants.</title>
        <authorList>
            <person name="Pilkington S."/>
            <person name="Crowhurst R."/>
            <person name="Hilario E."/>
            <person name="Nardozza S."/>
            <person name="Fraser L."/>
            <person name="Peng Y."/>
            <person name="Gunaseelan K."/>
            <person name="Simpson R."/>
            <person name="Tahir J."/>
            <person name="Deroles S."/>
            <person name="Templeton K."/>
            <person name="Luo Z."/>
            <person name="Davy M."/>
            <person name="Cheng C."/>
            <person name="Mcneilage M."/>
            <person name="Scaglione D."/>
            <person name="Liu Y."/>
            <person name="Zhang Q."/>
            <person name="Datson P."/>
            <person name="De Silva N."/>
            <person name="Gardiner S."/>
            <person name="Bassett H."/>
            <person name="Chagne D."/>
            <person name="Mccallum J."/>
            <person name="Dzierzon H."/>
            <person name="Deng C."/>
            <person name="Wang Y.-Y."/>
            <person name="Barron N."/>
            <person name="Manako K."/>
            <person name="Bowen J."/>
            <person name="Foster T."/>
            <person name="Erridge Z."/>
            <person name="Tiffin H."/>
            <person name="Waite C."/>
            <person name="Davies K."/>
            <person name="Grierson E."/>
            <person name="Laing W."/>
            <person name="Kirk R."/>
            <person name="Chen X."/>
            <person name="Wood M."/>
            <person name="Montefiori M."/>
            <person name="Brummell D."/>
            <person name="Schwinn K."/>
            <person name="Catanach A."/>
            <person name="Fullerton C."/>
            <person name="Li D."/>
            <person name="Meiyalaghan S."/>
            <person name="Nieuwenhuizen N."/>
            <person name="Read N."/>
            <person name="Prakash R."/>
            <person name="Hunter D."/>
            <person name="Zhang H."/>
            <person name="Mckenzie M."/>
            <person name="Knabel M."/>
            <person name="Harris A."/>
            <person name="Allan A."/>
            <person name="Chen A."/>
            <person name="Janssen B."/>
            <person name="Plunkett B."/>
            <person name="Dwamena C."/>
            <person name="Voogd C."/>
            <person name="Leif D."/>
            <person name="Lafferty D."/>
            <person name="Souleyre E."/>
            <person name="Varkonyi-Gasic E."/>
            <person name="Gambi F."/>
            <person name="Hanley J."/>
            <person name="Yao J.-L."/>
            <person name="Cheung J."/>
            <person name="David K."/>
            <person name="Warren B."/>
            <person name="Marsh K."/>
            <person name="Snowden K."/>
            <person name="Lin-Wang K."/>
            <person name="Brian L."/>
            <person name="Martinez-Sanchez M."/>
            <person name="Wang M."/>
            <person name="Ileperuma N."/>
            <person name="Macnee N."/>
            <person name="Campin R."/>
            <person name="Mcatee P."/>
            <person name="Drummond R."/>
            <person name="Espley R."/>
            <person name="Ireland H."/>
            <person name="Wu R."/>
            <person name="Atkinson R."/>
            <person name="Karunairetnam S."/>
            <person name="Bulley S."/>
            <person name="Chunkath S."/>
            <person name="Hanley Z."/>
            <person name="Storey R."/>
            <person name="Thrimawithana A."/>
            <person name="Thomson S."/>
            <person name="David C."/>
            <person name="Testolin R."/>
        </authorList>
    </citation>
    <scope>NUCLEOTIDE SEQUENCE [LARGE SCALE GENOMIC DNA]</scope>
    <source>
        <strain evidence="6">cv. Red5</strain>
        <tissue evidence="5">Young leaf</tissue>
    </source>
</reference>
<feature type="compositionally biased region" description="Acidic residues" evidence="3">
    <location>
        <begin position="115"/>
        <end position="128"/>
    </location>
</feature>